<dbReference type="Pfam" id="PF00400">
    <property type="entry name" value="WD40"/>
    <property type="match status" value="1"/>
</dbReference>
<evidence type="ECO:0000256" key="3">
    <source>
        <dbReference type="ARBA" id="ARBA00013194"/>
    </source>
</evidence>
<evidence type="ECO:0000256" key="7">
    <source>
        <dbReference type="ARBA" id="ARBA00023235"/>
    </source>
</evidence>
<evidence type="ECO:0000256" key="4">
    <source>
        <dbReference type="ARBA" id="ARBA00022574"/>
    </source>
</evidence>
<evidence type="ECO:0000256" key="2">
    <source>
        <dbReference type="ARBA" id="ARBA00007365"/>
    </source>
</evidence>
<proteinExistence type="inferred from homology"/>
<dbReference type="InterPro" id="IPR002130">
    <property type="entry name" value="Cyclophilin-type_PPIase_dom"/>
</dbReference>
<evidence type="ECO:0000259" key="10">
    <source>
        <dbReference type="PROSITE" id="PS50072"/>
    </source>
</evidence>
<evidence type="ECO:0000313" key="12">
    <source>
        <dbReference type="Proteomes" id="UP001151582"/>
    </source>
</evidence>
<dbReference type="CDD" id="cd01927">
    <property type="entry name" value="cyclophilin_WD40"/>
    <property type="match status" value="1"/>
</dbReference>
<dbReference type="SMART" id="SM00320">
    <property type="entry name" value="WD40"/>
    <property type="match status" value="4"/>
</dbReference>
<dbReference type="EC" id="5.2.1.8" evidence="3"/>
<feature type="region of interest" description="Disordered" evidence="9">
    <location>
        <begin position="1"/>
        <end position="51"/>
    </location>
</feature>
<evidence type="ECO:0000256" key="9">
    <source>
        <dbReference type="SAM" id="MobiDB-lite"/>
    </source>
</evidence>
<dbReference type="EMBL" id="JANBQB010000089">
    <property type="protein sequence ID" value="KAJ1982459.1"/>
    <property type="molecule type" value="Genomic_DNA"/>
</dbReference>
<dbReference type="Pfam" id="PF00160">
    <property type="entry name" value="Pro_isomerase"/>
    <property type="match status" value="1"/>
</dbReference>
<dbReference type="InterPro" id="IPR044666">
    <property type="entry name" value="Cyclophilin_A-like"/>
</dbReference>
<keyword evidence="12" id="KW-1185">Reference proteome</keyword>
<dbReference type="PROSITE" id="PS50294">
    <property type="entry name" value="WD_REPEATS_REGION"/>
    <property type="match status" value="1"/>
</dbReference>
<evidence type="ECO:0000256" key="8">
    <source>
        <dbReference type="PROSITE-ProRule" id="PRU00221"/>
    </source>
</evidence>
<keyword evidence="7 11" id="KW-0413">Isomerase</keyword>
<dbReference type="SUPFAM" id="SSF50891">
    <property type="entry name" value="Cyclophilin-like"/>
    <property type="match status" value="1"/>
</dbReference>
<comment type="caution">
    <text evidence="11">The sequence shown here is derived from an EMBL/GenBank/DDBJ whole genome shotgun (WGS) entry which is preliminary data.</text>
</comment>
<keyword evidence="5" id="KW-0677">Repeat</keyword>
<organism evidence="11 12">
    <name type="scientific">Dimargaris verticillata</name>
    <dbReference type="NCBI Taxonomy" id="2761393"/>
    <lineage>
        <taxon>Eukaryota</taxon>
        <taxon>Fungi</taxon>
        <taxon>Fungi incertae sedis</taxon>
        <taxon>Zoopagomycota</taxon>
        <taxon>Kickxellomycotina</taxon>
        <taxon>Dimargaritomycetes</taxon>
        <taxon>Dimargaritales</taxon>
        <taxon>Dimargaritaceae</taxon>
        <taxon>Dimargaris</taxon>
    </lineage>
</organism>
<dbReference type="PANTHER" id="PTHR45625">
    <property type="entry name" value="PEPTIDYL-PROLYL CIS-TRANS ISOMERASE-RELATED"/>
    <property type="match status" value="1"/>
</dbReference>
<dbReference type="SUPFAM" id="SSF50978">
    <property type="entry name" value="WD40 repeat-like"/>
    <property type="match status" value="1"/>
</dbReference>
<accession>A0A9W8EAP1</accession>
<dbReference type="PRINTS" id="PR00153">
    <property type="entry name" value="CSAPPISMRASE"/>
</dbReference>
<dbReference type="PROSITE" id="PS50072">
    <property type="entry name" value="CSA_PPIASE_2"/>
    <property type="match status" value="1"/>
</dbReference>
<evidence type="ECO:0000256" key="6">
    <source>
        <dbReference type="ARBA" id="ARBA00023110"/>
    </source>
</evidence>
<feature type="domain" description="PPIase cyclophilin-type" evidence="10">
    <location>
        <begin position="482"/>
        <end position="636"/>
    </location>
</feature>
<dbReference type="FunFam" id="2.130.10.10:FF:000450">
    <property type="entry name" value="Peptidylprolyl isomerase domain and WD-repeat protein 1"/>
    <property type="match status" value="1"/>
</dbReference>
<protein>
    <recommendedName>
        <fullName evidence="3">peptidylprolyl isomerase</fullName>
        <ecNumber evidence="3">5.2.1.8</ecNumber>
    </recommendedName>
</protein>
<dbReference type="FunFam" id="2.40.100.10:FF:000003">
    <property type="entry name" value="Peptidylprolyl isomerase domain and WD repeat-containing 1"/>
    <property type="match status" value="1"/>
</dbReference>
<dbReference type="Proteomes" id="UP001151582">
    <property type="component" value="Unassembled WGS sequence"/>
</dbReference>
<dbReference type="PANTHER" id="PTHR45625:SF4">
    <property type="entry name" value="PEPTIDYLPROLYL ISOMERASE DOMAIN AND WD REPEAT-CONTAINING PROTEIN 1"/>
    <property type="match status" value="1"/>
</dbReference>
<dbReference type="InterPro" id="IPR036322">
    <property type="entry name" value="WD40_repeat_dom_sf"/>
</dbReference>
<feature type="repeat" description="WD" evidence="8">
    <location>
        <begin position="116"/>
        <end position="157"/>
    </location>
</feature>
<dbReference type="Gene3D" id="2.40.100.10">
    <property type="entry name" value="Cyclophilin-like"/>
    <property type="match status" value="1"/>
</dbReference>
<evidence type="ECO:0000256" key="1">
    <source>
        <dbReference type="ARBA" id="ARBA00000971"/>
    </source>
</evidence>
<reference evidence="11" key="1">
    <citation type="submission" date="2022-07" db="EMBL/GenBank/DDBJ databases">
        <title>Phylogenomic reconstructions and comparative analyses of Kickxellomycotina fungi.</title>
        <authorList>
            <person name="Reynolds N.K."/>
            <person name="Stajich J.E."/>
            <person name="Barry K."/>
            <person name="Grigoriev I.V."/>
            <person name="Crous P."/>
            <person name="Smith M.E."/>
        </authorList>
    </citation>
    <scope>NUCLEOTIDE SEQUENCE</scope>
    <source>
        <strain evidence="11">RSA 567</strain>
    </source>
</reference>
<comment type="similarity">
    <text evidence="2">Belongs to the cyclophilin-type PPIase family.</text>
</comment>
<dbReference type="Gene3D" id="2.130.10.10">
    <property type="entry name" value="YVTN repeat-like/Quinoprotein amine dehydrogenase"/>
    <property type="match status" value="2"/>
</dbReference>
<evidence type="ECO:0000256" key="5">
    <source>
        <dbReference type="ARBA" id="ARBA00022737"/>
    </source>
</evidence>
<dbReference type="InterPro" id="IPR029000">
    <property type="entry name" value="Cyclophilin-like_dom_sf"/>
</dbReference>
<dbReference type="OrthoDB" id="10264753at2759"/>
<dbReference type="GO" id="GO:0003755">
    <property type="term" value="F:peptidyl-prolyl cis-trans isomerase activity"/>
    <property type="evidence" value="ECO:0007669"/>
    <property type="project" value="UniProtKB-KW"/>
</dbReference>
<keyword evidence="4 8" id="KW-0853">WD repeat</keyword>
<keyword evidence="6" id="KW-0697">Rotamase</keyword>
<dbReference type="InterPro" id="IPR015943">
    <property type="entry name" value="WD40/YVTN_repeat-like_dom_sf"/>
</dbReference>
<dbReference type="PROSITE" id="PS50082">
    <property type="entry name" value="WD_REPEATS_2"/>
    <property type="match status" value="1"/>
</dbReference>
<dbReference type="GO" id="GO:0005634">
    <property type="term" value="C:nucleus"/>
    <property type="evidence" value="ECO:0007669"/>
    <property type="project" value="UniProtKB-ARBA"/>
</dbReference>
<dbReference type="AlphaFoldDB" id="A0A9W8EAP1"/>
<evidence type="ECO:0000313" key="11">
    <source>
        <dbReference type="EMBL" id="KAJ1982459.1"/>
    </source>
</evidence>
<dbReference type="InterPro" id="IPR001680">
    <property type="entry name" value="WD40_rpt"/>
</dbReference>
<gene>
    <name evidence="11" type="primary">cyp15</name>
    <name evidence="11" type="ORF">H4R34_001696</name>
</gene>
<feature type="compositionally biased region" description="Low complexity" evidence="9">
    <location>
        <begin position="1"/>
        <end position="14"/>
    </location>
</feature>
<comment type="catalytic activity">
    <reaction evidence="1">
        <text>[protein]-peptidylproline (omega=180) = [protein]-peptidylproline (omega=0)</text>
        <dbReference type="Rhea" id="RHEA:16237"/>
        <dbReference type="Rhea" id="RHEA-COMP:10747"/>
        <dbReference type="Rhea" id="RHEA-COMP:10748"/>
        <dbReference type="ChEBI" id="CHEBI:83833"/>
        <dbReference type="ChEBI" id="CHEBI:83834"/>
        <dbReference type="EC" id="5.2.1.8"/>
    </reaction>
</comment>
<name>A0A9W8EAP1_9FUNG</name>
<sequence length="637" mass="71136">MADSAQPSASAPDAVRSKHVEKTSNHNSSDDDSDAIGPLPPTAAAQPKKKRRVLHHEQLYVDELPSAEMYERSYMHRDVVNNVVVSCTDFVVTTSVDGHVKFWKKTVDGIEFVKHYRAHLGTIVGVSLSADGLLFATASADKTLKVYDVVNFDMINMIQLDFTPAAVCWLHRQGQAQALVACADRESSAVTLFDGRGDGTPAHVVSTVHAHPVQLLAFNPVHNCVLSIDERGMFEYWVPEPPFELPLGIEFRFKTETDLYEFKKHKSVPVSLSLSPDYSKFITLSADDRQVRVFNFTTGKLLRKYDESLQTISEMQQAGTSVHKLDAMEFGRRLALDREIEASVQARFMNAVFDQSGHFVLYPTLLGIKVVNLVSNKVVRLLGKSEPTRFLNLALYQGIPAKSKPKASDLTVATSDNPLFKEGLLGRDPTLFTTAYKRNRFYLFTQRDPHATTNTGDRDVFNEKPSREEQTLAVEKPLKQLLGSSAVIHSTMGDIYIKLMPDIAPKAVENFVTHARQGYYDNIIFHRVIKGFMLQTGDPLGDGTGGESIWGDDFEDEFNRDVRHDRPYTVSMANAGPNSNGSQFFITVVPTPWLDNKHTIFGRVTSGMDVVHSIENVKVDKGDKPYDNIHIVSIDVR</sequence>
<feature type="compositionally biased region" description="Basic and acidic residues" evidence="9">
    <location>
        <begin position="15"/>
        <end position="24"/>
    </location>
</feature>